<reference evidence="1 2" key="1">
    <citation type="submission" date="2014-11" db="EMBL/GenBank/DDBJ databases">
        <authorList>
            <person name="Zhu J."/>
            <person name="Qi W."/>
            <person name="Song R."/>
        </authorList>
    </citation>
    <scope>NUCLEOTIDE SEQUENCE [LARGE SCALE GENOMIC DNA]</scope>
</reference>
<organism evidence="1 2">
    <name type="scientific">Vitrella brassicaformis (strain CCMP3155)</name>
    <dbReference type="NCBI Taxonomy" id="1169540"/>
    <lineage>
        <taxon>Eukaryota</taxon>
        <taxon>Sar</taxon>
        <taxon>Alveolata</taxon>
        <taxon>Colpodellida</taxon>
        <taxon>Vitrellaceae</taxon>
        <taxon>Vitrella</taxon>
    </lineage>
</organism>
<dbReference type="InParanoid" id="A0A0G4G9R4"/>
<protein>
    <submittedName>
        <fullName evidence="1">Uncharacterized protein</fullName>
    </submittedName>
</protein>
<dbReference type="AlphaFoldDB" id="A0A0G4G9R4"/>
<feature type="non-terminal residue" evidence="1">
    <location>
        <position position="1"/>
    </location>
</feature>
<proteinExistence type="predicted"/>
<gene>
    <name evidence="1" type="ORF">Vbra_22969</name>
</gene>
<dbReference type="VEuPathDB" id="CryptoDB:Vbra_22969"/>
<dbReference type="Proteomes" id="UP000041254">
    <property type="component" value="Unassembled WGS sequence"/>
</dbReference>
<sequence length="71" mass="7954">RRCLVAPEGSAGLRDRCLVKPLTNQPTNQIFFPLEWLLSQEVLPLEARPSEECGENPRSSTVRCAVEICTQ</sequence>
<evidence type="ECO:0000313" key="2">
    <source>
        <dbReference type="Proteomes" id="UP000041254"/>
    </source>
</evidence>
<accession>A0A0G4G9R4</accession>
<keyword evidence="2" id="KW-1185">Reference proteome</keyword>
<name>A0A0G4G9R4_VITBC</name>
<dbReference type="EMBL" id="CDMY01000594">
    <property type="protein sequence ID" value="CEM25263.1"/>
    <property type="molecule type" value="Genomic_DNA"/>
</dbReference>
<evidence type="ECO:0000313" key="1">
    <source>
        <dbReference type="EMBL" id="CEM25263.1"/>
    </source>
</evidence>